<comment type="similarity">
    <text evidence="3 10">Belongs to the cytochrome P450 family.</text>
</comment>
<evidence type="ECO:0000256" key="7">
    <source>
        <dbReference type="ARBA" id="ARBA00023004"/>
    </source>
</evidence>
<keyword evidence="4 9" id="KW-0349">Heme</keyword>
<dbReference type="InterPro" id="IPR001128">
    <property type="entry name" value="Cyt_P450"/>
</dbReference>
<evidence type="ECO:0000256" key="5">
    <source>
        <dbReference type="ARBA" id="ARBA00022723"/>
    </source>
</evidence>
<keyword evidence="5 9" id="KW-0479">Metal-binding</keyword>
<evidence type="ECO:0000256" key="12">
    <source>
        <dbReference type="SAM" id="SignalP"/>
    </source>
</evidence>
<evidence type="ECO:0000256" key="6">
    <source>
        <dbReference type="ARBA" id="ARBA00023002"/>
    </source>
</evidence>
<comment type="caution">
    <text evidence="13">The sequence shown here is derived from an EMBL/GenBank/DDBJ whole genome shotgun (WGS) entry which is preliminary data.</text>
</comment>
<dbReference type="GO" id="GO:0020037">
    <property type="term" value="F:heme binding"/>
    <property type="evidence" value="ECO:0007669"/>
    <property type="project" value="InterPro"/>
</dbReference>
<keyword evidence="12" id="KW-0732">Signal</keyword>
<sequence length="520" mass="58476">MNTVLLLVLTVGTLWAIQKIVGFRRALVSINSHPGLRTVFSIRGLASLLPRIPYITGGRNKAWQAKHSAFAELDLDIVSFVSALPKASTGFAVADATAIREIVGSRQRFPKPVAMYKGLLFFGGNIVASEAEDWKRYRKICGPSFSEPNNRLVWDETVGIMNDLFDNVWGGKTEIVSDHALEITMPLALFVIGAAGFGRRMSWNEEFSASAKGKGELSFKDTLHTVSEGFLIKLLVPEWAVPFRKRFREVILGFQELERYMHDMIELRRKAEKKEERYDLLSSLLDANDDPVNGQSLLSDQEVLANIFIFLIAGHETTAHSLCFAMALLALYQDEQEHTYQQIKKAIPDDRDPTFHHLSALDYVEAVMNETLRMYPPVVSIPKVSAEDTTLATTNSAGEKIIVPIPAGASVNLHVVGLHYNPKYWEDPYQFNPSRFLGDWPRDAFLPFSGGVRSCLGRRFAELESIVAITMILQKYKITVKEEPQFAGETFEQKKERVLKTKPGLTLTPVRVPLVFTRRD</sequence>
<proteinExistence type="inferred from homology"/>
<dbReference type="PANTHER" id="PTHR24305">
    <property type="entry name" value="CYTOCHROME P450"/>
    <property type="match status" value="1"/>
</dbReference>
<dbReference type="Pfam" id="PF00067">
    <property type="entry name" value="p450"/>
    <property type="match status" value="1"/>
</dbReference>
<gene>
    <name evidence="13" type="ORF">EIP91_002261</name>
</gene>
<dbReference type="GO" id="GO:0016705">
    <property type="term" value="F:oxidoreductase activity, acting on paired donors, with incorporation or reduction of molecular oxygen"/>
    <property type="evidence" value="ECO:0007669"/>
    <property type="project" value="InterPro"/>
</dbReference>
<dbReference type="InterPro" id="IPR050121">
    <property type="entry name" value="Cytochrome_P450_monoxygenase"/>
</dbReference>
<evidence type="ECO:0000313" key="13">
    <source>
        <dbReference type="EMBL" id="TCD65732.1"/>
    </source>
</evidence>
<dbReference type="SUPFAM" id="SSF48264">
    <property type="entry name" value="Cytochrome P450"/>
    <property type="match status" value="1"/>
</dbReference>
<dbReference type="EMBL" id="RWJN01000166">
    <property type="protein sequence ID" value="TCD65732.1"/>
    <property type="molecule type" value="Genomic_DNA"/>
</dbReference>
<keyword evidence="8 10" id="KW-0503">Monooxygenase</keyword>
<evidence type="ECO:0000256" key="8">
    <source>
        <dbReference type="ARBA" id="ARBA00023033"/>
    </source>
</evidence>
<keyword evidence="6 10" id="KW-0560">Oxidoreductase</keyword>
<dbReference type="GO" id="GO:0005506">
    <property type="term" value="F:iron ion binding"/>
    <property type="evidence" value="ECO:0007669"/>
    <property type="project" value="InterPro"/>
</dbReference>
<dbReference type="AlphaFoldDB" id="A0A4R0REK2"/>
<feature type="coiled-coil region" evidence="11">
    <location>
        <begin position="257"/>
        <end position="284"/>
    </location>
</feature>
<dbReference type="PRINTS" id="PR00463">
    <property type="entry name" value="EP450I"/>
</dbReference>
<comment type="pathway">
    <text evidence="2">Secondary metabolite biosynthesis.</text>
</comment>
<dbReference type="GO" id="GO:0004497">
    <property type="term" value="F:monooxygenase activity"/>
    <property type="evidence" value="ECO:0007669"/>
    <property type="project" value="UniProtKB-KW"/>
</dbReference>
<keyword evidence="11" id="KW-0175">Coiled coil</keyword>
<dbReference type="InterPro" id="IPR017972">
    <property type="entry name" value="Cyt_P450_CS"/>
</dbReference>
<feature type="signal peptide" evidence="12">
    <location>
        <begin position="1"/>
        <end position="16"/>
    </location>
</feature>
<dbReference type="PROSITE" id="PS00086">
    <property type="entry name" value="CYTOCHROME_P450"/>
    <property type="match status" value="1"/>
</dbReference>
<dbReference type="Gene3D" id="1.10.630.10">
    <property type="entry name" value="Cytochrome P450"/>
    <property type="match status" value="1"/>
</dbReference>
<evidence type="ECO:0000256" key="10">
    <source>
        <dbReference type="RuleBase" id="RU000461"/>
    </source>
</evidence>
<dbReference type="OrthoDB" id="1470350at2759"/>
<dbReference type="STRING" id="92696.A0A4R0REK2"/>
<dbReference type="InterPro" id="IPR002401">
    <property type="entry name" value="Cyt_P450_E_grp-I"/>
</dbReference>
<evidence type="ECO:0000313" key="14">
    <source>
        <dbReference type="Proteomes" id="UP000292702"/>
    </source>
</evidence>
<evidence type="ECO:0000256" key="3">
    <source>
        <dbReference type="ARBA" id="ARBA00010617"/>
    </source>
</evidence>
<comment type="cofactor">
    <cofactor evidence="1 9">
        <name>heme</name>
        <dbReference type="ChEBI" id="CHEBI:30413"/>
    </cofactor>
</comment>
<feature type="chain" id="PRO_5020504816" description="Cytochrome P450-dit2" evidence="12">
    <location>
        <begin position="17"/>
        <end position="520"/>
    </location>
</feature>
<evidence type="ECO:0000256" key="4">
    <source>
        <dbReference type="ARBA" id="ARBA00022617"/>
    </source>
</evidence>
<evidence type="ECO:0008006" key="15">
    <source>
        <dbReference type="Google" id="ProtNLM"/>
    </source>
</evidence>
<evidence type="ECO:0000256" key="11">
    <source>
        <dbReference type="SAM" id="Coils"/>
    </source>
</evidence>
<protein>
    <recommendedName>
        <fullName evidence="15">Cytochrome P450-dit2</fullName>
    </recommendedName>
</protein>
<keyword evidence="14" id="KW-1185">Reference proteome</keyword>
<keyword evidence="7 9" id="KW-0408">Iron</keyword>
<evidence type="ECO:0000256" key="2">
    <source>
        <dbReference type="ARBA" id="ARBA00005179"/>
    </source>
</evidence>
<dbReference type="PANTHER" id="PTHR24305:SF166">
    <property type="entry name" value="CYTOCHROME P450 12A4, MITOCHONDRIAL-RELATED"/>
    <property type="match status" value="1"/>
</dbReference>
<feature type="binding site" description="axial binding residue" evidence="9">
    <location>
        <position position="455"/>
    </location>
    <ligand>
        <name>heme</name>
        <dbReference type="ChEBI" id="CHEBI:30413"/>
    </ligand>
    <ligandPart>
        <name>Fe</name>
        <dbReference type="ChEBI" id="CHEBI:18248"/>
    </ligandPart>
</feature>
<accession>A0A4R0REK2</accession>
<evidence type="ECO:0000256" key="1">
    <source>
        <dbReference type="ARBA" id="ARBA00001971"/>
    </source>
</evidence>
<evidence type="ECO:0000256" key="9">
    <source>
        <dbReference type="PIRSR" id="PIRSR602401-1"/>
    </source>
</evidence>
<reference evidence="13 14" key="1">
    <citation type="submission" date="2018-11" db="EMBL/GenBank/DDBJ databases">
        <title>Genome assembly of Steccherinum ochraceum LE-BIN_3174, the white-rot fungus of the Steccherinaceae family (The Residual Polyporoid clade, Polyporales, Basidiomycota).</title>
        <authorList>
            <person name="Fedorova T.V."/>
            <person name="Glazunova O.A."/>
            <person name="Landesman E.O."/>
            <person name="Moiseenko K.V."/>
            <person name="Psurtseva N.V."/>
            <person name="Savinova O.S."/>
            <person name="Shakhova N.V."/>
            <person name="Tyazhelova T.V."/>
            <person name="Vasina D.V."/>
        </authorList>
    </citation>
    <scope>NUCLEOTIDE SEQUENCE [LARGE SCALE GENOMIC DNA]</scope>
    <source>
        <strain evidence="13 14">LE-BIN_3174</strain>
    </source>
</reference>
<dbReference type="Proteomes" id="UP000292702">
    <property type="component" value="Unassembled WGS sequence"/>
</dbReference>
<dbReference type="InterPro" id="IPR036396">
    <property type="entry name" value="Cyt_P450_sf"/>
</dbReference>
<dbReference type="PRINTS" id="PR00385">
    <property type="entry name" value="P450"/>
</dbReference>
<organism evidence="13 14">
    <name type="scientific">Steccherinum ochraceum</name>
    <dbReference type="NCBI Taxonomy" id="92696"/>
    <lineage>
        <taxon>Eukaryota</taxon>
        <taxon>Fungi</taxon>
        <taxon>Dikarya</taxon>
        <taxon>Basidiomycota</taxon>
        <taxon>Agaricomycotina</taxon>
        <taxon>Agaricomycetes</taxon>
        <taxon>Polyporales</taxon>
        <taxon>Steccherinaceae</taxon>
        <taxon>Steccherinum</taxon>
    </lineage>
</organism>
<name>A0A4R0REK2_9APHY</name>